<dbReference type="AlphaFoldDB" id="A0AAU8HVD9"/>
<reference evidence="1" key="1">
    <citation type="journal article" date="2018" name="Antonie Van Leeuwenhoek">
        <title>Proteinivorax hydrogeniformans sp. nov., an anaerobic, haloalkaliphilic bacterium fermenting proteinaceous compounds with high hydrogen production.</title>
        <authorList>
            <person name="Boltyanskaya Y."/>
            <person name="Detkova E."/>
            <person name="Pimenov N."/>
            <person name="Kevbrin V."/>
        </authorList>
    </citation>
    <scope>NUCLEOTIDE SEQUENCE</scope>
    <source>
        <strain evidence="1">Z-710</strain>
    </source>
</reference>
<organism evidence="1">
    <name type="scientific">Proteinivorax hydrogeniformans</name>
    <dbReference type="NCBI Taxonomy" id="1826727"/>
    <lineage>
        <taxon>Bacteria</taxon>
        <taxon>Bacillati</taxon>
        <taxon>Bacillota</taxon>
        <taxon>Clostridia</taxon>
        <taxon>Eubacteriales</taxon>
        <taxon>Proteinivoracaceae</taxon>
        <taxon>Proteinivorax</taxon>
    </lineage>
</organism>
<evidence type="ECO:0000313" key="1">
    <source>
        <dbReference type="EMBL" id="XCI29359.1"/>
    </source>
</evidence>
<accession>A0AAU8HVD9</accession>
<protein>
    <recommendedName>
        <fullName evidence="2">Cyclophilin-like domain-containing protein</fullName>
    </recommendedName>
</protein>
<sequence>MEKKPILLLAILLVFTITGCDNEVDEEEKIAYISRITDSDYAKTFQELHLGIIFDFNLKLTRANESWVDIWVQPYKEGEPLEYIPINLSYGDGLEEEKEEQVGFGIITPNTERSQFFIYSGNGTAKTQVPEDLFTASPAITSWDYAIGDEVVGLEPGEEKVLAVYIQGEGFLRGYDFQDPDYLQKMIDDGITVLALKIKVAKSE</sequence>
<dbReference type="PROSITE" id="PS51257">
    <property type="entry name" value="PROKAR_LIPOPROTEIN"/>
    <property type="match status" value="1"/>
</dbReference>
<evidence type="ECO:0008006" key="2">
    <source>
        <dbReference type="Google" id="ProtNLM"/>
    </source>
</evidence>
<name>A0AAU8HVD9_9FIRM</name>
<proteinExistence type="predicted"/>
<reference evidence="1" key="2">
    <citation type="submission" date="2024-06" db="EMBL/GenBank/DDBJ databases">
        <authorList>
            <person name="Petrova K.O."/>
            <person name="Toshchakov S.V."/>
            <person name="Boltjanskaja Y.V."/>
            <person name="Kevbrin V.V."/>
        </authorList>
    </citation>
    <scope>NUCLEOTIDE SEQUENCE</scope>
    <source>
        <strain evidence="1">Z-710</strain>
    </source>
</reference>
<gene>
    <name evidence="1" type="ORF">PRVXH_000677</name>
</gene>
<dbReference type="EMBL" id="CP159485">
    <property type="protein sequence ID" value="XCI29359.1"/>
    <property type="molecule type" value="Genomic_DNA"/>
</dbReference>
<dbReference type="RefSeq" id="WP_353893907.1">
    <property type="nucleotide sequence ID" value="NZ_CP159485.1"/>
</dbReference>